<reference evidence="1 2" key="1">
    <citation type="submission" date="2018-11" db="EMBL/GenBank/DDBJ databases">
        <authorList>
            <consortium name="Pathogen Informatics"/>
        </authorList>
    </citation>
    <scope>NUCLEOTIDE SEQUENCE [LARGE SCALE GENOMIC DNA]</scope>
</reference>
<dbReference type="EMBL" id="UZAH01029484">
    <property type="protein sequence ID" value="VDP06328.1"/>
    <property type="molecule type" value="Genomic_DNA"/>
</dbReference>
<dbReference type="OrthoDB" id="410104at2759"/>
<dbReference type="AlphaFoldDB" id="A0A183G4T6"/>
<reference evidence="3" key="2">
    <citation type="submission" date="2019-09" db="UniProtKB">
        <authorList>
            <consortium name="WormBaseParasite"/>
        </authorList>
    </citation>
    <scope>IDENTIFICATION</scope>
</reference>
<organism evidence="2 3">
    <name type="scientific">Heligmosomoides polygyrus</name>
    <name type="common">Parasitic roundworm</name>
    <dbReference type="NCBI Taxonomy" id="6339"/>
    <lineage>
        <taxon>Eukaryota</taxon>
        <taxon>Metazoa</taxon>
        <taxon>Ecdysozoa</taxon>
        <taxon>Nematoda</taxon>
        <taxon>Chromadorea</taxon>
        <taxon>Rhabditida</taxon>
        <taxon>Rhabditina</taxon>
        <taxon>Rhabditomorpha</taxon>
        <taxon>Strongyloidea</taxon>
        <taxon>Heligmosomidae</taxon>
        <taxon>Heligmosomoides</taxon>
    </lineage>
</organism>
<proteinExistence type="predicted"/>
<sequence>MFYSESGHRLLRARLRFSRQGEKAAKFKKKSPRTTINWDMYTSLAGLWEDSVMGNTDEEYDRFVHHLHDSAKEAESLNTTKRRLSLATLELTRQRGAARPPDNYQLTSELAKQCRAATKVYLKEGRAEMLAEAAEAGLSICSALRNFANFKIKMTGLRRPDEIVTSSRRTMEKVITTSTPISSIATSTCPHAIFRRLRKMLRLILFLAMLRILGR</sequence>
<dbReference type="Proteomes" id="UP000050761">
    <property type="component" value="Unassembled WGS sequence"/>
</dbReference>
<protein>
    <submittedName>
        <fullName evidence="3">HTH araC/xylS-type domain-containing protein</fullName>
    </submittedName>
</protein>
<evidence type="ECO:0000313" key="1">
    <source>
        <dbReference type="EMBL" id="VDP06328.1"/>
    </source>
</evidence>
<name>A0A183G4T6_HELPZ</name>
<evidence type="ECO:0000313" key="3">
    <source>
        <dbReference type="WBParaSite" id="HPBE_0001656001-mRNA-1"/>
    </source>
</evidence>
<keyword evidence="2" id="KW-1185">Reference proteome</keyword>
<gene>
    <name evidence="1" type="ORF">HPBE_LOCUS16559</name>
</gene>
<evidence type="ECO:0000313" key="2">
    <source>
        <dbReference type="Proteomes" id="UP000050761"/>
    </source>
</evidence>
<dbReference type="WBParaSite" id="HPBE_0001656001-mRNA-1">
    <property type="protein sequence ID" value="HPBE_0001656001-mRNA-1"/>
    <property type="gene ID" value="HPBE_0001656001"/>
</dbReference>
<accession>A0A3P8B8W8</accession>
<accession>A0A183G4T6</accession>